<proteinExistence type="predicted"/>
<dbReference type="EMBL" id="CAJMXA010000770">
    <property type="protein sequence ID" value="CAE6442413.1"/>
    <property type="molecule type" value="Genomic_DNA"/>
</dbReference>
<sequence>MVCHRHKYPVRVLPNDVVYNPPALPNYIQVELKPVTGPPSNEDIASVHTALRISESYVNVPAIFDPDVHAQLSQHLFDIQFARHVQRSAIKQPSSVLSASQNLTIPENVDTNNKRDTHIPPQAAFGPTEAQHAMPEQPSTSQGGTSHRDQNQNHEPCRTDGLMLEIKNIGDTLKNMNRVLIGSQNSLARGFNSSSIRCDWKGSILGFDLGAHSLINEHGDVPEAHDLPTFKYSSGSASFPVNDLTGNVLARYLQFYGIGGEVLAEGNVPRIKPGMTEDAKRLLSERLFLNRQ</sequence>
<comment type="caution">
    <text evidence="2">The sequence shown here is derived from an EMBL/GenBank/DDBJ whole genome shotgun (WGS) entry which is preliminary data.</text>
</comment>
<dbReference type="Proteomes" id="UP000663853">
    <property type="component" value="Unassembled WGS sequence"/>
</dbReference>
<reference evidence="2" key="1">
    <citation type="submission" date="2021-01" db="EMBL/GenBank/DDBJ databases">
        <authorList>
            <person name="Kaushik A."/>
        </authorList>
    </citation>
    <scope>NUCLEOTIDE SEQUENCE</scope>
    <source>
        <strain evidence="2">AG6-10EEA</strain>
    </source>
</reference>
<gene>
    <name evidence="2" type="ORF">RDB_LOCUS38048</name>
</gene>
<accession>A0A8H3G9R4</accession>
<dbReference type="AlphaFoldDB" id="A0A8H3G9R4"/>
<evidence type="ECO:0000256" key="1">
    <source>
        <dbReference type="SAM" id="MobiDB-lite"/>
    </source>
</evidence>
<protein>
    <submittedName>
        <fullName evidence="2">Uncharacterized protein</fullName>
    </submittedName>
</protein>
<evidence type="ECO:0000313" key="2">
    <source>
        <dbReference type="EMBL" id="CAE6442413.1"/>
    </source>
</evidence>
<organism evidence="2 3">
    <name type="scientific">Rhizoctonia solani</name>
    <dbReference type="NCBI Taxonomy" id="456999"/>
    <lineage>
        <taxon>Eukaryota</taxon>
        <taxon>Fungi</taxon>
        <taxon>Dikarya</taxon>
        <taxon>Basidiomycota</taxon>
        <taxon>Agaricomycotina</taxon>
        <taxon>Agaricomycetes</taxon>
        <taxon>Cantharellales</taxon>
        <taxon>Ceratobasidiaceae</taxon>
        <taxon>Rhizoctonia</taxon>
    </lineage>
</organism>
<evidence type="ECO:0000313" key="3">
    <source>
        <dbReference type="Proteomes" id="UP000663853"/>
    </source>
</evidence>
<name>A0A8H3G9R4_9AGAM</name>
<feature type="compositionally biased region" description="Basic and acidic residues" evidence="1">
    <location>
        <begin position="146"/>
        <end position="158"/>
    </location>
</feature>
<feature type="region of interest" description="Disordered" evidence="1">
    <location>
        <begin position="107"/>
        <end position="158"/>
    </location>
</feature>